<evidence type="ECO:0000259" key="8">
    <source>
        <dbReference type="Pfam" id="PF13359"/>
    </source>
</evidence>
<evidence type="ECO:0000256" key="7">
    <source>
        <dbReference type="ARBA" id="ARBA00023242"/>
    </source>
</evidence>
<name>A0A6P6TE74_COFAR</name>
<comment type="subcellular location">
    <subcellularLocation>
        <location evidence="2">Nucleus</location>
    </subcellularLocation>
</comment>
<keyword evidence="4" id="KW-0540">Nuclease</keyword>
<feature type="domain" description="DDE Tnp4" evidence="8">
    <location>
        <begin position="1"/>
        <end position="152"/>
    </location>
</feature>
<evidence type="ECO:0000256" key="5">
    <source>
        <dbReference type="ARBA" id="ARBA00022723"/>
    </source>
</evidence>
<accession>A0A6P6TE74</accession>
<sequence>MDGNHIHACPPTGEQMAYTKRHGFKSQNILAVCDHDMHFIYVYAGWKGSAHDAQVLGSALAYPSDFPLPQPGQYYLVDAAYRNVPGFMPPYKNVGPESPAKTLFNTRHSQLCNVIERIFGVLKKRFKFLKGPIDNFYMSTQITIVIAYCTLHSFLRLHQPEDAHFQRFESKDVHLNEEPEVAGQYLSRSH</sequence>
<gene>
    <name evidence="10" type="primary">LOC113699790</name>
</gene>
<evidence type="ECO:0000256" key="2">
    <source>
        <dbReference type="ARBA" id="ARBA00004123"/>
    </source>
</evidence>
<dbReference type="PANTHER" id="PTHR22930">
    <property type="match status" value="1"/>
</dbReference>
<dbReference type="OrthoDB" id="630366at2759"/>
<organism evidence="9 10">
    <name type="scientific">Coffea arabica</name>
    <name type="common">Arabian coffee</name>
    <dbReference type="NCBI Taxonomy" id="13443"/>
    <lineage>
        <taxon>Eukaryota</taxon>
        <taxon>Viridiplantae</taxon>
        <taxon>Streptophyta</taxon>
        <taxon>Embryophyta</taxon>
        <taxon>Tracheophyta</taxon>
        <taxon>Spermatophyta</taxon>
        <taxon>Magnoliopsida</taxon>
        <taxon>eudicotyledons</taxon>
        <taxon>Gunneridae</taxon>
        <taxon>Pentapetalae</taxon>
        <taxon>asterids</taxon>
        <taxon>lamiids</taxon>
        <taxon>Gentianales</taxon>
        <taxon>Rubiaceae</taxon>
        <taxon>Ixoroideae</taxon>
        <taxon>Gardenieae complex</taxon>
        <taxon>Bertiereae - Coffeeae clade</taxon>
        <taxon>Coffeeae</taxon>
        <taxon>Coffea</taxon>
    </lineage>
</organism>
<reference evidence="10" key="2">
    <citation type="submission" date="2025-08" db="UniProtKB">
        <authorList>
            <consortium name="RefSeq"/>
        </authorList>
    </citation>
    <scope>IDENTIFICATION</scope>
    <source>
        <tissue evidence="10">Leaves</tissue>
    </source>
</reference>
<dbReference type="PANTHER" id="PTHR22930:SF228">
    <property type="entry name" value="PROTEIN ALP1-LIKE"/>
    <property type="match status" value="1"/>
</dbReference>
<evidence type="ECO:0000256" key="6">
    <source>
        <dbReference type="ARBA" id="ARBA00022801"/>
    </source>
</evidence>
<dbReference type="GO" id="GO:0005634">
    <property type="term" value="C:nucleus"/>
    <property type="evidence" value="ECO:0007669"/>
    <property type="project" value="UniProtKB-SubCell"/>
</dbReference>
<dbReference type="GO" id="GO:0004518">
    <property type="term" value="F:nuclease activity"/>
    <property type="evidence" value="ECO:0007669"/>
    <property type="project" value="UniProtKB-KW"/>
</dbReference>
<dbReference type="InterPro" id="IPR045249">
    <property type="entry name" value="HARBI1-like"/>
</dbReference>
<dbReference type="RefSeq" id="XP_027075936.1">
    <property type="nucleotide sequence ID" value="XM_027220135.1"/>
</dbReference>
<keyword evidence="5" id="KW-0479">Metal-binding</keyword>
<dbReference type="GO" id="GO:0046872">
    <property type="term" value="F:metal ion binding"/>
    <property type="evidence" value="ECO:0007669"/>
    <property type="project" value="UniProtKB-KW"/>
</dbReference>
<evidence type="ECO:0000313" key="9">
    <source>
        <dbReference type="Proteomes" id="UP001652660"/>
    </source>
</evidence>
<comment type="cofactor">
    <cofactor evidence="1">
        <name>a divalent metal cation</name>
        <dbReference type="ChEBI" id="CHEBI:60240"/>
    </cofactor>
</comment>
<evidence type="ECO:0000313" key="10">
    <source>
        <dbReference type="RefSeq" id="XP_027075936.1"/>
    </source>
</evidence>
<evidence type="ECO:0000256" key="1">
    <source>
        <dbReference type="ARBA" id="ARBA00001968"/>
    </source>
</evidence>
<dbReference type="GO" id="GO:0016787">
    <property type="term" value="F:hydrolase activity"/>
    <property type="evidence" value="ECO:0007669"/>
    <property type="project" value="UniProtKB-KW"/>
</dbReference>
<dbReference type="InterPro" id="IPR027806">
    <property type="entry name" value="HARBI1_dom"/>
</dbReference>
<keyword evidence="9" id="KW-1185">Reference proteome</keyword>
<evidence type="ECO:0000256" key="3">
    <source>
        <dbReference type="ARBA" id="ARBA00006958"/>
    </source>
</evidence>
<dbReference type="AlphaFoldDB" id="A0A6P6TE74"/>
<dbReference type="Proteomes" id="UP001652660">
    <property type="component" value="Chromosome 7c"/>
</dbReference>
<keyword evidence="6" id="KW-0378">Hydrolase</keyword>
<evidence type="ECO:0000256" key="4">
    <source>
        <dbReference type="ARBA" id="ARBA00022722"/>
    </source>
</evidence>
<keyword evidence="7" id="KW-0539">Nucleus</keyword>
<proteinExistence type="inferred from homology"/>
<reference evidence="9" key="1">
    <citation type="journal article" date="2025" name="Foods">
        <title>Unveiling the Microbial Signatures of Arabica Coffee Cherries: Insights into Ripeness Specific Diversity, Functional Traits, and Implications for Quality and Safety.</title>
        <authorList>
            <consortium name="RefSeq"/>
            <person name="Tenea G.N."/>
            <person name="Cifuentes V."/>
            <person name="Reyes P."/>
            <person name="Cevallos-Vallejos M."/>
        </authorList>
    </citation>
    <scope>NUCLEOTIDE SEQUENCE [LARGE SCALE GENOMIC DNA]</scope>
</reference>
<dbReference type="Pfam" id="PF13359">
    <property type="entry name" value="DDE_Tnp_4"/>
    <property type="match status" value="1"/>
</dbReference>
<comment type="similarity">
    <text evidence="3">Belongs to the HARBI1 family.</text>
</comment>
<protein>
    <recommendedName>
        <fullName evidence="8">DDE Tnp4 domain-containing protein</fullName>
    </recommendedName>
</protein>
<dbReference type="GeneID" id="113699790"/>